<dbReference type="AlphaFoldDB" id="A0A507CT11"/>
<dbReference type="Proteomes" id="UP000320475">
    <property type="component" value="Unassembled WGS sequence"/>
</dbReference>
<reference evidence="2 3" key="1">
    <citation type="journal article" date="2019" name="Sci. Rep.">
        <title>Comparative genomics of chytrid fungi reveal insights into the obligate biotrophic and pathogenic lifestyle of Synchytrium endobioticum.</title>
        <authorList>
            <person name="van de Vossenberg B.T.L.H."/>
            <person name="Warris S."/>
            <person name="Nguyen H.D.T."/>
            <person name="van Gent-Pelzer M.P.E."/>
            <person name="Joly D.L."/>
            <person name="van de Geest H.C."/>
            <person name="Bonants P.J.M."/>
            <person name="Smith D.S."/>
            <person name="Levesque C.A."/>
            <person name="van der Lee T.A.J."/>
        </authorList>
    </citation>
    <scope>NUCLEOTIDE SEQUENCE [LARGE SCALE GENOMIC DNA]</scope>
    <source>
        <strain evidence="2 3">LEV6574</strain>
    </source>
</reference>
<proteinExistence type="predicted"/>
<organism evidence="2 3">
    <name type="scientific">Synchytrium endobioticum</name>
    <dbReference type="NCBI Taxonomy" id="286115"/>
    <lineage>
        <taxon>Eukaryota</taxon>
        <taxon>Fungi</taxon>
        <taxon>Fungi incertae sedis</taxon>
        <taxon>Chytridiomycota</taxon>
        <taxon>Chytridiomycota incertae sedis</taxon>
        <taxon>Chytridiomycetes</taxon>
        <taxon>Synchytriales</taxon>
        <taxon>Synchytriaceae</taxon>
        <taxon>Synchytrium</taxon>
    </lineage>
</organism>
<dbReference type="EMBL" id="QEAM01000278">
    <property type="protein sequence ID" value="TPX42297.1"/>
    <property type="molecule type" value="Genomic_DNA"/>
</dbReference>
<evidence type="ECO:0000313" key="2">
    <source>
        <dbReference type="EMBL" id="TPX42297.1"/>
    </source>
</evidence>
<sequence length="509" mass="57682">MGESSNIPHSTYQLASIQADSRQVKGIPHYVVSLFLLLPTPENVPPEYLELATRYHRLVVDQEYQHFSTDDEQNKISGDASTLRQKYERAASAASGSAGSIDDSIWVERWNDAQLLRRAYANAVDLRDLMFAVLLQEGIPFKVEDVRTPTYRMSMAHNEFAVEGHKCLRELTKLFRRTQAENVDVWVAAYEKRLKDQIRLALGGSDDLFSPTDINVFDMVVVNEKVAQVNKAFESRTIPMVSSFIQADLIHSCWSTWCIGNTDSLFIHGDRFNYAIDLVKTLPFLQLAAGRMKLMDLSLSAFLEQRKQLPRTEWSTTEIKKWDETIVSMRETRKKYQRVVVKLRTKWSNMWRGLLGDDVGPHFEKIEFALDNALRERSAQNIDLPADVMEVLEQLPIPENVPLAYLNLASRFNTVKYLMSGEERSKKLRDIYENAASAASSSGGAGPSSNPVMNEHIGVDSVAARDHGSSSGHFQGLSQDTSRTMTEHGQTSSRRNRQRRGPSSRDMLE</sequence>
<feature type="compositionally biased region" description="Polar residues" evidence="1">
    <location>
        <begin position="469"/>
        <end position="491"/>
    </location>
</feature>
<dbReference type="VEuPathDB" id="FungiDB:SeMB42_g00932"/>
<evidence type="ECO:0000313" key="3">
    <source>
        <dbReference type="Proteomes" id="UP000320475"/>
    </source>
</evidence>
<gene>
    <name evidence="2" type="ORF">SeLEV6574_g05681</name>
</gene>
<protein>
    <submittedName>
        <fullName evidence="2">Uncharacterized protein</fullName>
    </submittedName>
</protein>
<name>A0A507CT11_9FUNG</name>
<accession>A0A507CT11</accession>
<comment type="caution">
    <text evidence="2">The sequence shown here is derived from an EMBL/GenBank/DDBJ whole genome shotgun (WGS) entry which is preliminary data.</text>
</comment>
<feature type="region of interest" description="Disordered" evidence="1">
    <location>
        <begin position="438"/>
        <end position="509"/>
    </location>
</feature>
<dbReference type="VEuPathDB" id="FungiDB:SeMB42_g04787"/>
<evidence type="ECO:0000256" key="1">
    <source>
        <dbReference type="SAM" id="MobiDB-lite"/>
    </source>
</evidence>